<proteinExistence type="predicted"/>
<dbReference type="RefSeq" id="XP_018704533.1">
    <property type="nucleotide sequence ID" value="XM_018848199.1"/>
</dbReference>
<feature type="compositionally biased region" description="Polar residues" evidence="1">
    <location>
        <begin position="54"/>
        <end position="69"/>
    </location>
</feature>
<reference evidence="2 3" key="1">
    <citation type="journal article" date="2016" name="Genome Biol. Evol.">
        <title>Divergent and convergent evolution of fungal pathogenicity.</title>
        <authorList>
            <person name="Shang Y."/>
            <person name="Xiao G."/>
            <person name="Zheng P."/>
            <person name="Cen K."/>
            <person name="Zhan S."/>
            <person name="Wang C."/>
        </authorList>
    </citation>
    <scope>NUCLEOTIDE SEQUENCE [LARGE SCALE GENOMIC DNA]</scope>
    <source>
        <strain evidence="2 3">ARSEF 2679</strain>
    </source>
</reference>
<evidence type="ECO:0000256" key="1">
    <source>
        <dbReference type="SAM" id="MobiDB-lite"/>
    </source>
</evidence>
<dbReference type="EMBL" id="AZHB01000010">
    <property type="protein sequence ID" value="OAA63884.1"/>
    <property type="molecule type" value="Genomic_DNA"/>
</dbReference>
<gene>
    <name evidence="2" type="ORF">ISF_04593</name>
</gene>
<protein>
    <submittedName>
        <fullName evidence="2">Uncharacterized protein</fullName>
    </submittedName>
</protein>
<evidence type="ECO:0000313" key="3">
    <source>
        <dbReference type="Proteomes" id="UP000076744"/>
    </source>
</evidence>
<dbReference type="Proteomes" id="UP000076744">
    <property type="component" value="Unassembled WGS sequence"/>
</dbReference>
<evidence type="ECO:0000313" key="2">
    <source>
        <dbReference type="EMBL" id="OAA63884.1"/>
    </source>
</evidence>
<dbReference type="STRING" id="1081104.A0A167WJV9"/>
<dbReference type="GeneID" id="30020885"/>
<dbReference type="OrthoDB" id="3508621at2759"/>
<sequence>MKLRPRKPVNYAVASTDSAFGSPAQPPAPAPTGSASGSPARPPAVGVGAAPGSTRQDTVTDWIHNTSAPGASLPDPPSTPENLAAAMKSFSIGGTGRRQQTESNYSSNPDPDPDSPEKNSAVKDEQIVNTALIILLNLLTLAFEEAQGEWSLYQQPFCMRDRNAEKVFEARVDGIYTVEDKVVSIVEVKPYDRSDSDDRIYRRLLLSQDKDQVFCTVASFSPAYVRYICDRMGDEQLQKDEGFLSMDQEGPFKGDSSLQEI</sequence>
<feature type="compositionally biased region" description="Low complexity" evidence="1">
    <location>
        <begin position="31"/>
        <end position="53"/>
    </location>
</feature>
<feature type="region of interest" description="Disordered" evidence="1">
    <location>
        <begin position="1"/>
        <end position="121"/>
    </location>
</feature>
<dbReference type="AlphaFoldDB" id="A0A167WJV9"/>
<accession>A0A167WJV9</accession>
<keyword evidence="3" id="KW-1185">Reference proteome</keyword>
<comment type="caution">
    <text evidence="2">The sequence shown here is derived from an EMBL/GenBank/DDBJ whole genome shotgun (WGS) entry which is preliminary data.</text>
</comment>
<organism evidence="2 3">
    <name type="scientific">Cordyceps fumosorosea (strain ARSEF 2679)</name>
    <name type="common">Isaria fumosorosea</name>
    <dbReference type="NCBI Taxonomy" id="1081104"/>
    <lineage>
        <taxon>Eukaryota</taxon>
        <taxon>Fungi</taxon>
        <taxon>Dikarya</taxon>
        <taxon>Ascomycota</taxon>
        <taxon>Pezizomycotina</taxon>
        <taxon>Sordariomycetes</taxon>
        <taxon>Hypocreomycetidae</taxon>
        <taxon>Hypocreales</taxon>
        <taxon>Cordycipitaceae</taxon>
        <taxon>Cordyceps</taxon>
    </lineage>
</organism>
<name>A0A167WJV9_CORFA</name>